<evidence type="ECO:0000256" key="1">
    <source>
        <dbReference type="ARBA" id="ARBA00022801"/>
    </source>
</evidence>
<dbReference type="InterPro" id="IPR033704">
    <property type="entry name" value="dUTPase_trimeric"/>
</dbReference>
<keyword evidence="5" id="KW-1185">Reference proteome</keyword>
<evidence type="ECO:0000313" key="4">
    <source>
        <dbReference type="EMBL" id="NMT61973.1"/>
    </source>
</evidence>
<dbReference type="InterPro" id="IPR036157">
    <property type="entry name" value="dUTPase-like_sf"/>
</dbReference>
<evidence type="ECO:0000256" key="2">
    <source>
        <dbReference type="ARBA" id="ARBA00023080"/>
    </source>
</evidence>
<dbReference type="Gene3D" id="2.70.40.10">
    <property type="match status" value="1"/>
</dbReference>
<dbReference type="RefSeq" id="WP_135953391.1">
    <property type="nucleotide sequence ID" value="NZ_JABCKY010000001.1"/>
</dbReference>
<dbReference type="PANTHER" id="PTHR42680">
    <property type="entry name" value="DCTP DEAMINASE"/>
    <property type="match status" value="1"/>
</dbReference>
<keyword evidence="2" id="KW-0546">Nucleotide metabolism</keyword>
<dbReference type="PANTHER" id="PTHR42680:SF3">
    <property type="entry name" value="DCTP DEAMINASE"/>
    <property type="match status" value="1"/>
</dbReference>
<feature type="transmembrane region" description="Helical" evidence="3">
    <location>
        <begin position="303"/>
        <end position="322"/>
    </location>
</feature>
<comment type="caution">
    <text evidence="4">The sequence shown here is derived from an EMBL/GenBank/DDBJ whole genome shotgun (WGS) entry which is preliminary data.</text>
</comment>
<keyword evidence="3" id="KW-1133">Transmembrane helix</keyword>
<dbReference type="GO" id="GO:0008829">
    <property type="term" value="F:dCTP deaminase activity"/>
    <property type="evidence" value="ECO:0007669"/>
    <property type="project" value="InterPro"/>
</dbReference>
<keyword evidence="1" id="KW-0378">Hydrolase</keyword>
<dbReference type="InterPro" id="IPR011962">
    <property type="entry name" value="dCTP_deaminase"/>
</dbReference>
<evidence type="ECO:0000256" key="3">
    <source>
        <dbReference type="SAM" id="Phobius"/>
    </source>
</evidence>
<feature type="transmembrane region" description="Helical" evidence="3">
    <location>
        <begin position="264"/>
        <end position="283"/>
    </location>
</feature>
<reference evidence="4 5" key="1">
    <citation type="submission" date="2020-04" db="EMBL/GenBank/DDBJ databases">
        <title>Marinobacter oceani sp. nov., isolated from marine solar saltern.</title>
        <authorList>
            <person name="Chen X.-Y."/>
        </authorList>
    </citation>
    <scope>NUCLEOTIDE SEQUENCE [LARGE SCALE GENOMIC DNA]</scope>
    <source>
        <strain evidence="4 5">W62</strain>
    </source>
</reference>
<accession>A0A7Y0NK40</accession>
<dbReference type="AlphaFoldDB" id="A0A7Y0NK40"/>
<dbReference type="EMBL" id="JABCKY010000001">
    <property type="protein sequence ID" value="NMT61973.1"/>
    <property type="molecule type" value="Genomic_DNA"/>
</dbReference>
<dbReference type="GO" id="GO:0006229">
    <property type="term" value="P:dUTP biosynthetic process"/>
    <property type="evidence" value="ECO:0007669"/>
    <property type="project" value="InterPro"/>
</dbReference>
<organism evidence="4 5">
    <name type="scientific">Marinobacter orientalis</name>
    <dbReference type="NCBI Taxonomy" id="1928859"/>
    <lineage>
        <taxon>Bacteria</taxon>
        <taxon>Pseudomonadati</taxon>
        <taxon>Pseudomonadota</taxon>
        <taxon>Gammaproteobacteria</taxon>
        <taxon>Pseudomonadales</taxon>
        <taxon>Marinobacteraceae</taxon>
        <taxon>Marinobacter</taxon>
    </lineage>
</organism>
<evidence type="ECO:0008006" key="6">
    <source>
        <dbReference type="Google" id="ProtNLM"/>
    </source>
</evidence>
<dbReference type="Pfam" id="PF22769">
    <property type="entry name" value="DCD"/>
    <property type="match status" value="1"/>
</dbReference>
<protein>
    <recommendedName>
        <fullName evidence="6">Deoxycytidine triphosphate deaminase</fullName>
    </recommendedName>
</protein>
<dbReference type="OrthoDB" id="9780956at2"/>
<dbReference type="CDD" id="cd07557">
    <property type="entry name" value="trimeric_dUTPase"/>
    <property type="match status" value="1"/>
</dbReference>
<dbReference type="Proteomes" id="UP000567186">
    <property type="component" value="Unassembled WGS sequence"/>
</dbReference>
<dbReference type="SUPFAM" id="SSF51283">
    <property type="entry name" value="dUTPase-like"/>
    <property type="match status" value="1"/>
</dbReference>
<proteinExistence type="predicted"/>
<keyword evidence="3" id="KW-0812">Transmembrane</keyword>
<evidence type="ECO:0000313" key="5">
    <source>
        <dbReference type="Proteomes" id="UP000567186"/>
    </source>
</evidence>
<name>A0A7Y0NK40_9GAMM</name>
<sequence length="340" mass="39227">MYLTDKELHNISGTVISECNHPDHAFDADKQIKTCSIDIRVSNIFWIPKRQRNSFDLGRRNIFEVSPRRMWKKIVLADNESITLKPGQMILGRTYEKISIPKENVGKLTTRSSFARLGLWTAGNCDLVNPGYSGHVPLELMNTSPNKFVIHPYLPLSQLFIMRLDGELGNSYDSDQLNSKYVDDDGGPSVWWRDELVQKISRHIASNALTKPVLERLQKEVHKLDDRCLFRLDRFIDSKTFSNSDDLLSQFAKSERARFSLYKFRRTIFLWAFPTALASLVIPELLQPVSKTISLLKDFDASLYTRIVATTILAFPAAYYFFSKKVRFFLDENDRQQDAD</sequence>
<gene>
    <name evidence="4" type="ORF">HIU99_00030</name>
</gene>
<keyword evidence="3" id="KW-0472">Membrane</keyword>